<dbReference type="EMBL" id="BAABJE010000007">
    <property type="protein sequence ID" value="GAA4792712.1"/>
    <property type="molecule type" value="Genomic_DNA"/>
</dbReference>
<dbReference type="InterPro" id="IPR011006">
    <property type="entry name" value="CheY-like_superfamily"/>
</dbReference>
<gene>
    <name evidence="4" type="ORF">GCM10023307_17690</name>
</gene>
<dbReference type="Proteomes" id="UP001499959">
    <property type="component" value="Unassembled WGS sequence"/>
</dbReference>
<organism evidence="4 5">
    <name type="scientific">Lysobacter hankyongensis</name>
    <dbReference type="NCBI Taxonomy" id="1176535"/>
    <lineage>
        <taxon>Bacteria</taxon>
        <taxon>Pseudomonadati</taxon>
        <taxon>Pseudomonadota</taxon>
        <taxon>Gammaproteobacteria</taxon>
        <taxon>Lysobacterales</taxon>
        <taxon>Lysobacteraceae</taxon>
        <taxon>Lysobacter</taxon>
    </lineage>
</organism>
<name>A0ABP9BDU4_9GAMM</name>
<keyword evidence="5" id="KW-1185">Reference proteome</keyword>
<dbReference type="SMART" id="SM00448">
    <property type="entry name" value="REC"/>
    <property type="match status" value="1"/>
</dbReference>
<evidence type="ECO:0000256" key="1">
    <source>
        <dbReference type="ARBA" id="ARBA00022553"/>
    </source>
</evidence>
<dbReference type="PROSITE" id="PS50110">
    <property type="entry name" value="RESPONSE_REGULATORY"/>
    <property type="match status" value="1"/>
</dbReference>
<evidence type="ECO:0000259" key="3">
    <source>
        <dbReference type="PROSITE" id="PS50110"/>
    </source>
</evidence>
<feature type="modified residue" description="4-aspartylphosphate" evidence="2">
    <location>
        <position position="52"/>
    </location>
</feature>
<dbReference type="Pfam" id="PF00072">
    <property type="entry name" value="Response_reg"/>
    <property type="match status" value="1"/>
</dbReference>
<accession>A0ABP9BDU4</accession>
<protein>
    <recommendedName>
        <fullName evidence="3">Response regulatory domain-containing protein</fullName>
    </recommendedName>
</protein>
<keyword evidence="1 2" id="KW-0597">Phosphoprotein</keyword>
<evidence type="ECO:0000313" key="5">
    <source>
        <dbReference type="Proteomes" id="UP001499959"/>
    </source>
</evidence>
<comment type="caution">
    <text evidence="4">The sequence shown here is derived from an EMBL/GenBank/DDBJ whole genome shotgun (WGS) entry which is preliminary data.</text>
</comment>
<dbReference type="SUPFAM" id="SSF52172">
    <property type="entry name" value="CheY-like"/>
    <property type="match status" value="1"/>
</dbReference>
<evidence type="ECO:0000256" key="2">
    <source>
        <dbReference type="PROSITE-ProRule" id="PRU00169"/>
    </source>
</evidence>
<dbReference type="InterPro" id="IPR050595">
    <property type="entry name" value="Bact_response_regulator"/>
</dbReference>
<feature type="domain" description="Response regulatory" evidence="3">
    <location>
        <begin position="3"/>
        <end position="119"/>
    </location>
</feature>
<dbReference type="PANTHER" id="PTHR44591:SF3">
    <property type="entry name" value="RESPONSE REGULATORY DOMAIN-CONTAINING PROTEIN"/>
    <property type="match status" value="1"/>
</dbReference>
<proteinExistence type="predicted"/>
<dbReference type="PANTHER" id="PTHR44591">
    <property type="entry name" value="STRESS RESPONSE REGULATOR PROTEIN 1"/>
    <property type="match status" value="1"/>
</dbReference>
<sequence>MPKALICDDSAAELANLRSILTNAGWHSVTASNGAEAVQKAISEKPALIFLDIIMPDMDGYEACRQLQASADTKAIPVVFVSSKNQKADQIWAKMQGGKALIGKPYSADQIVDTLKAFG</sequence>
<reference evidence="5" key="1">
    <citation type="journal article" date="2019" name="Int. J. Syst. Evol. Microbiol.">
        <title>The Global Catalogue of Microorganisms (GCM) 10K type strain sequencing project: providing services to taxonomists for standard genome sequencing and annotation.</title>
        <authorList>
            <consortium name="The Broad Institute Genomics Platform"/>
            <consortium name="The Broad Institute Genome Sequencing Center for Infectious Disease"/>
            <person name="Wu L."/>
            <person name="Ma J."/>
        </authorList>
    </citation>
    <scope>NUCLEOTIDE SEQUENCE [LARGE SCALE GENOMIC DNA]</scope>
    <source>
        <strain evidence="5">JCM 18204</strain>
    </source>
</reference>
<dbReference type="InterPro" id="IPR001789">
    <property type="entry name" value="Sig_transdc_resp-reg_receiver"/>
</dbReference>
<dbReference type="Gene3D" id="3.40.50.2300">
    <property type="match status" value="1"/>
</dbReference>
<evidence type="ECO:0000313" key="4">
    <source>
        <dbReference type="EMBL" id="GAA4792712.1"/>
    </source>
</evidence>
<dbReference type="RefSeq" id="WP_345302955.1">
    <property type="nucleotide sequence ID" value="NZ_BAABJE010000007.1"/>
</dbReference>